<feature type="domain" description="Cytochrome C Planctomycete-type" evidence="3">
    <location>
        <begin position="50"/>
        <end position="108"/>
    </location>
</feature>
<protein>
    <submittedName>
        <fullName evidence="4">Planctomycete cytochrome C</fullName>
    </submittedName>
</protein>
<dbReference type="GO" id="GO:0009055">
    <property type="term" value="F:electron transfer activity"/>
    <property type="evidence" value="ECO:0007669"/>
    <property type="project" value="InterPro"/>
</dbReference>
<evidence type="ECO:0000259" key="3">
    <source>
        <dbReference type="Pfam" id="PF07635"/>
    </source>
</evidence>
<proteinExistence type="predicted"/>
<name>A0A517Z1N9_9PLAN</name>
<dbReference type="Pfam" id="PF07587">
    <property type="entry name" value="PSD1"/>
    <property type="match status" value="1"/>
</dbReference>
<dbReference type="GO" id="GO:0020037">
    <property type="term" value="F:heme binding"/>
    <property type="evidence" value="ECO:0007669"/>
    <property type="project" value="InterPro"/>
</dbReference>
<dbReference type="KEGG" id="mri:Mal4_06870"/>
<dbReference type="EMBL" id="CP036275">
    <property type="protein sequence ID" value="QDU36401.1"/>
    <property type="molecule type" value="Genomic_DNA"/>
</dbReference>
<evidence type="ECO:0000313" key="4">
    <source>
        <dbReference type="EMBL" id="QDU36401.1"/>
    </source>
</evidence>
<feature type="domain" description="DUF1553" evidence="2">
    <location>
        <begin position="730"/>
        <end position="1000"/>
    </location>
</feature>
<dbReference type="SUPFAM" id="SSF46626">
    <property type="entry name" value="Cytochrome c"/>
    <property type="match status" value="1"/>
</dbReference>
<evidence type="ECO:0000259" key="1">
    <source>
        <dbReference type="Pfam" id="PF07583"/>
    </source>
</evidence>
<accession>A0A517Z1N9</accession>
<evidence type="ECO:0000259" key="2">
    <source>
        <dbReference type="Pfam" id="PF07587"/>
    </source>
</evidence>
<reference evidence="4 5" key="1">
    <citation type="submission" date="2019-02" db="EMBL/GenBank/DDBJ databases">
        <title>Deep-cultivation of Planctomycetes and their phenomic and genomic characterization uncovers novel biology.</title>
        <authorList>
            <person name="Wiegand S."/>
            <person name="Jogler M."/>
            <person name="Boedeker C."/>
            <person name="Pinto D."/>
            <person name="Vollmers J."/>
            <person name="Rivas-Marin E."/>
            <person name="Kohn T."/>
            <person name="Peeters S.H."/>
            <person name="Heuer A."/>
            <person name="Rast P."/>
            <person name="Oberbeckmann S."/>
            <person name="Bunk B."/>
            <person name="Jeske O."/>
            <person name="Meyerdierks A."/>
            <person name="Storesund J.E."/>
            <person name="Kallscheuer N."/>
            <person name="Luecker S."/>
            <person name="Lage O.M."/>
            <person name="Pohl T."/>
            <person name="Merkel B.J."/>
            <person name="Hornburger P."/>
            <person name="Mueller R.-W."/>
            <person name="Bruemmer F."/>
            <person name="Labrenz M."/>
            <person name="Spormann A.M."/>
            <person name="Op den Camp H."/>
            <person name="Overmann J."/>
            <person name="Amann R."/>
            <person name="Jetten M.S.M."/>
            <person name="Mascher T."/>
            <person name="Medema M.H."/>
            <person name="Devos D.P."/>
            <person name="Kaster A.-K."/>
            <person name="Ovreas L."/>
            <person name="Rohde M."/>
            <person name="Galperin M.Y."/>
            <person name="Jogler C."/>
        </authorList>
    </citation>
    <scope>NUCLEOTIDE SEQUENCE [LARGE SCALE GENOMIC DNA]</scope>
    <source>
        <strain evidence="4 5">Mal4</strain>
    </source>
</reference>
<dbReference type="InterPro" id="IPR011444">
    <property type="entry name" value="DUF1549"/>
</dbReference>
<dbReference type="PANTHER" id="PTHR35889:SF3">
    <property type="entry name" value="F-BOX DOMAIN-CONTAINING PROTEIN"/>
    <property type="match status" value="1"/>
</dbReference>
<dbReference type="InterPro" id="IPR022655">
    <property type="entry name" value="DUF1553"/>
</dbReference>
<keyword evidence="5" id="KW-1185">Reference proteome</keyword>
<feature type="domain" description="DUF1549" evidence="1">
    <location>
        <begin position="165"/>
        <end position="371"/>
    </location>
</feature>
<dbReference type="InterPro" id="IPR036909">
    <property type="entry name" value="Cyt_c-like_dom_sf"/>
</dbReference>
<dbReference type="Pfam" id="PF07583">
    <property type="entry name" value="PSCyt2"/>
    <property type="match status" value="1"/>
</dbReference>
<dbReference type="InterPro" id="IPR011429">
    <property type="entry name" value="Cyt_c_Planctomycete-type"/>
</dbReference>
<sequence>MQYRCILTTVLAMICFSGGPGPSRGIAAEPSDADRVDFVRDVRPLLESRCFDCHAADTREGGLRLDRRKAALVGGDSGQVIVPGDAGKSRLIRYVSGDDPDNVMPPDGEPLTGEQVALLTKWIEQGAEWPADADGPADEITHWAYQPLDRPDVPNVGDGEMPLSPVDAFVLQRLAQHQIEPSPQADRYTLIRRLYYDLLGLPPTPEAVDRFVSDTRDDAYARLVEELLQSPHFGERWGRHWLDVARYADSDGYEKDRPRYNAWKYRDWVIEAINDDMPFDQFTVEQIAGDLLPDPTPDQLLATAFHRQTLTNTEGGTDQEQWRVEAVFDRVETIGTAWLGLTVGCARCHTHKYDQITQREYYQLFAFLNNGDEVNTTIASSEEAMAAYREKKAAFDAELARRMAPLKAARSAAMEGFNAWAGNERERVLAADANGPLFHDLEVVEATSEGGATLTRQEDGSYLASGTRPPKDVYRLEAHVSAEAIAEQPVTGFELEVLTHESLPKKGPGWADNGNFVLSEFTVDVAADATNATRRLGFASASADFAQKGFDIAKAIDGDEGGNGWAISPQMSKGHRAVFLLQDPLVDAAGTMLTIRLSQQYKTPHPIGRFRVRAMTGRPVDSLELPENVIKLLRIEPEKRSDKQRSELESYFVSLDPEVKRLQADVDAWRKQEPFKPEMTVRVIRQRTENPRTTHVLRRGDFLQPLDPVEPDTLAVLPPLESRRSDRPADRLDFARWLVSDENPLTPRVVANQIWLRLFGRGLVKTVNDFGVRGEAPTHPQLLDWLASELVRTGWSRKEMIRRIVLSRTYRQSSVHRPELADVDPQNELLHRQNRFRVEAEIVRDLYLTASGLLETRVGGPSVFPPLPPDIASLSYANNFKWGRSEWNSRPDRPGGIAPQEDIYRRGMYTFFKRTAAHPTLTTFDCPDANTTCVDRPTSNTPLQALATLNNQVFVDAARAFAQRLLAESHADDTARVRRAFRLCVARPPSAAEIAALLQLLEESRGYYAGHTEEAALLAGDDVESAGSIDEAAAWVVVGRIILNMDEFITRE</sequence>
<organism evidence="4 5">
    <name type="scientific">Maioricimonas rarisocia</name>
    <dbReference type="NCBI Taxonomy" id="2528026"/>
    <lineage>
        <taxon>Bacteria</taxon>
        <taxon>Pseudomonadati</taxon>
        <taxon>Planctomycetota</taxon>
        <taxon>Planctomycetia</taxon>
        <taxon>Planctomycetales</taxon>
        <taxon>Planctomycetaceae</taxon>
        <taxon>Maioricimonas</taxon>
    </lineage>
</organism>
<dbReference type="RefSeq" id="WP_197444053.1">
    <property type="nucleotide sequence ID" value="NZ_CP036275.1"/>
</dbReference>
<gene>
    <name evidence="4" type="ORF">Mal4_06870</name>
</gene>
<dbReference type="PANTHER" id="PTHR35889">
    <property type="entry name" value="CYCLOINULO-OLIGOSACCHARIDE FRUCTANOTRANSFERASE-RELATED"/>
    <property type="match status" value="1"/>
</dbReference>
<dbReference type="Proteomes" id="UP000320496">
    <property type="component" value="Chromosome"/>
</dbReference>
<evidence type="ECO:0000313" key="5">
    <source>
        <dbReference type="Proteomes" id="UP000320496"/>
    </source>
</evidence>
<dbReference type="Pfam" id="PF07635">
    <property type="entry name" value="PSCyt1"/>
    <property type="match status" value="1"/>
</dbReference>
<dbReference type="AlphaFoldDB" id="A0A517Z1N9"/>